<comment type="similarity">
    <text evidence="1">Belongs to the aldehyde dehydrogenase family.</text>
</comment>
<dbReference type="GO" id="GO:0016620">
    <property type="term" value="F:oxidoreductase activity, acting on the aldehyde or oxo group of donors, NAD or NADP as acceptor"/>
    <property type="evidence" value="ECO:0007669"/>
    <property type="project" value="InterPro"/>
</dbReference>
<keyword evidence="2" id="KW-0560">Oxidoreductase</keyword>
<evidence type="ECO:0000256" key="2">
    <source>
        <dbReference type="ARBA" id="ARBA00023002"/>
    </source>
</evidence>
<dbReference type="EMBL" id="CAFBNF010000061">
    <property type="protein sequence ID" value="CAB4939270.1"/>
    <property type="molecule type" value="Genomic_DNA"/>
</dbReference>
<evidence type="ECO:0000256" key="1">
    <source>
        <dbReference type="ARBA" id="ARBA00009986"/>
    </source>
</evidence>
<accession>A0A6J7J838</accession>
<reference evidence="4" key="1">
    <citation type="submission" date="2020-05" db="EMBL/GenBank/DDBJ databases">
        <authorList>
            <person name="Chiriac C."/>
            <person name="Salcher M."/>
            <person name="Ghai R."/>
            <person name="Kavagutti S V."/>
        </authorList>
    </citation>
    <scope>NUCLEOTIDE SEQUENCE</scope>
</reference>
<feature type="domain" description="Aldehyde dehydrogenase" evidence="3">
    <location>
        <begin position="36"/>
        <end position="495"/>
    </location>
</feature>
<dbReference type="InterPro" id="IPR016161">
    <property type="entry name" value="Ald_DH/histidinol_DH"/>
</dbReference>
<dbReference type="PROSITE" id="PS00070">
    <property type="entry name" value="ALDEHYDE_DEHYDR_CYS"/>
    <property type="match status" value="1"/>
</dbReference>
<dbReference type="FunFam" id="3.40.605.10:FF:000007">
    <property type="entry name" value="NAD/NADP-dependent betaine aldehyde dehydrogenase"/>
    <property type="match status" value="1"/>
</dbReference>
<protein>
    <submittedName>
        <fullName evidence="4">Unannotated protein</fullName>
    </submittedName>
</protein>
<dbReference type="InterPro" id="IPR016160">
    <property type="entry name" value="Ald_DH_CS_CYS"/>
</dbReference>
<dbReference type="InterPro" id="IPR015590">
    <property type="entry name" value="Aldehyde_DH_dom"/>
</dbReference>
<dbReference type="InterPro" id="IPR016163">
    <property type="entry name" value="Ald_DH_C"/>
</dbReference>
<dbReference type="SUPFAM" id="SSF53720">
    <property type="entry name" value="ALDH-like"/>
    <property type="match status" value="1"/>
</dbReference>
<organism evidence="4">
    <name type="scientific">freshwater metagenome</name>
    <dbReference type="NCBI Taxonomy" id="449393"/>
    <lineage>
        <taxon>unclassified sequences</taxon>
        <taxon>metagenomes</taxon>
        <taxon>ecological metagenomes</taxon>
    </lineage>
</organism>
<dbReference type="InterPro" id="IPR029510">
    <property type="entry name" value="Ald_DH_CS_GLU"/>
</dbReference>
<dbReference type="Gene3D" id="3.40.309.10">
    <property type="entry name" value="Aldehyde Dehydrogenase, Chain A, domain 2"/>
    <property type="match status" value="1"/>
</dbReference>
<dbReference type="InterPro" id="IPR016162">
    <property type="entry name" value="Ald_DH_N"/>
</dbReference>
<evidence type="ECO:0000259" key="3">
    <source>
        <dbReference type="Pfam" id="PF00171"/>
    </source>
</evidence>
<dbReference type="PANTHER" id="PTHR11699">
    <property type="entry name" value="ALDEHYDE DEHYDROGENASE-RELATED"/>
    <property type="match status" value="1"/>
</dbReference>
<dbReference type="AlphaFoldDB" id="A0A6J7J838"/>
<dbReference type="PROSITE" id="PS00687">
    <property type="entry name" value="ALDEHYDE_DEHYDR_GLU"/>
    <property type="match status" value="1"/>
</dbReference>
<sequence>MDTDTPTTDWHARAAALALDPRPVINGLRVDVMADDAFASVNPATGRSLLEVPAGGAADVDSAVSAARAAFEGGAWSLCKPRDRARLLLAFADALELHTDELGLLDSLEMGMPVEGARGDIAVAATGMRWYAEACDKFVDGVLPPAAASLTLNVRVPRGVVGAIVPWNFPAFNALSKIGPALASGNTMVLKPSELASLSALRIADIALEAGIPAGVLNVVPGLGAVAGEALAGHHDVDYLTFTGSTRVGRRLMELSAASNLKPLALELGGKSPQVVLASARNLEAIADSVASTIFWNSGQVCTAGSRLIVHESHAEELVALVSQRAAAISVGDPLDRDTTHGPLASATQLERVVSIVSESVAQGARVVVGGTRSASLPEGFGYDATLLADESADSPSRQEIFGPVLSVVRFSDDDDAVRLANDTEYGLMSYVWAGDAGEGYRLASRLRCGGANVNPSPESPPEILGAGFEPARASGFGAENGVAGLQGYTRLRTITLGL</sequence>
<dbReference type="Pfam" id="PF00171">
    <property type="entry name" value="Aldedh"/>
    <property type="match status" value="1"/>
</dbReference>
<evidence type="ECO:0000313" key="4">
    <source>
        <dbReference type="EMBL" id="CAB4939270.1"/>
    </source>
</evidence>
<proteinExistence type="inferred from homology"/>
<name>A0A6J7J838_9ZZZZ</name>
<dbReference type="Gene3D" id="3.40.605.10">
    <property type="entry name" value="Aldehyde Dehydrogenase, Chain A, domain 1"/>
    <property type="match status" value="1"/>
</dbReference>
<gene>
    <name evidence="4" type="ORF">UFOPK3773_00748</name>
</gene>